<name>A0ABR1J5E2_9AGAR</name>
<dbReference type="EMBL" id="JBANRG010000042">
    <property type="protein sequence ID" value="KAK7446972.1"/>
    <property type="molecule type" value="Genomic_DNA"/>
</dbReference>
<comment type="caution">
    <text evidence="2">The sequence shown here is derived from an EMBL/GenBank/DDBJ whole genome shotgun (WGS) entry which is preliminary data.</text>
</comment>
<feature type="chain" id="PRO_5047285446" evidence="1">
    <location>
        <begin position="24"/>
        <end position="76"/>
    </location>
</feature>
<evidence type="ECO:0000256" key="1">
    <source>
        <dbReference type="SAM" id="SignalP"/>
    </source>
</evidence>
<protein>
    <submittedName>
        <fullName evidence="2">Uncharacterized protein</fullName>
    </submittedName>
</protein>
<evidence type="ECO:0000313" key="3">
    <source>
        <dbReference type="Proteomes" id="UP001498398"/>
    </source>
</evidence>
<keyword evidence="3" id="KW-1185">Reference proteome</keyword>
<feature type="signal peptide" evidence="1">
    <location>
        <begin position="1"/>
        <end position="23"/>
    </location>
</feature>
<accession>A0ABR1J5E2</accession>
<evidence type="ECO:0000313" key="2">
    <source>
        <dbReference type="EMBL" id="KAK7446972.1"/>
    </source>
</evidence>
<sequence length="76" mass="7538">MRLSTTVLPPVLVVLSALQSARAGPYEVCQTGCSTVAAGCYASVGVGAAPFAWLTCNTALGICSAVCAAAFRGSTP</sequence>
<reference evidence="2 3" key="1">
    <citation type="submission" date="2024-01" db="EMBL/GenBank/DDBJ databases">
        <title>A draft genome for the cacao thread blight pathogen Marasmiellus scandens.</title>
        <authorList>
            <person name="Baruah I.K."/>
            <person name="Leung J."/>
            <person name="Bukari Y."/>
            <person name="Amoako-Attah I."/>
            <person name="Meinhardt L.W."/>
            <person name="Bailey B.A."/>
            <person name="Cohen S.P."/>
        </authorList>
    </citation>
    <scope>NUCLEOTIDE SEQUENCE [LARGE SCALE GENOMIC DNA]</scope>
    <source>
        <strain evidence="2 3">GH-19</strain>
    </source>
</reference>
<gene>
    <name evidence="2" type="ORF">VKT23_014185</name>
</gene>
<organism evidence="2 3">
    <name type="scientific">Marasmiellus scandens</name>
    <dbReference type="NCBI Taxonomy" id="2682957"/>
    <lineage>
        <taxon>Eukaryota</taxon>
        <taxon>Fungi</taxon>
        <taxon>Dikarya</taxon>
        <taxon>Basidiomycota</taxon>
        <taxon>Agaricomycotina</taxon>
        <taxon>Agaricomycetes</taxon>
        <taxon>Agaricomycetidae</taxon>
        <taxon>Agaricales</taxon>
        <taxon>Marasmiineae</taxon>
        <taxon>Omphalotaceae</taxon>
        <taxon>Marasmiellus</taxon>
    </lineage>
</organism>
<dbReference type="Proteomes" id="UP001498398">
    <property type="component" value="Unassembled WGS sequence"/>
</dbReference>
<keyword evidence="1" id="KW-0732">Signal</keyword>
<proteinExistence type="predicted"/>